<keyword evidence="3 9" id="KW-0479">Metal-binding</keyword>
<keyword evidence="2 9" id="KW-0436">Ligase</keyword>
<feature type="binding site" evidence="9">
    <location>
        <position position="22"/>
    </location>
    <ligand>
        <name>Mg(2+)</name>
        <dbReference type="ChEBI" id="CHEBI:18420"/>
    </ligand>
</feature>
<evidence type="ECO:0000256" key="1">
    <source>
        <dbReference type="ARBA" id="ARBA00022490"/>
    </source>
</evidence>
<keyword evidence="4 9" id="KW-0547">Nucleotide-binding</keyword>
<dbReference type="GO" id="GO:0000287">
    <property type="term" value="F:magnesium ion binding"/>
    <property type="evidence" value="ECO:0007669"/>
    <property type="project" value="UniProtKB-UniRule"/>
</dbReference>
<feature type="active site" evidence="9">
    <location>
        <position position="38"/>
    </location>
</feature>
<evidence type="ECO:0000313" key="10">
    <source>
        <dbReference type="EMBL" id="BAD79657.1"/>
    </source>
</evidence>
<comment type="pathway">
    <text evidence="9">Cofactor biosynthesis; biotin biosynthesis; biotin from 7,8-diaminononanoate: step 1/2.</text>
</comment>
<reference evidence="10 11" key="1">
    <citation type="journal article" date="2007" name="Photosyn. Res.">
        <title>Complete nucleotide sequence of the freshwater unicellular cyanobacterium Synechococcus elongatus PCC 6301 chromosome: gene content and organization.</title>
        <authorList>
            <person name="Sugita C."/>
            <person name="Ogata K."/>
            <person name="Shikata M."/>
            <person name="Jikuya H."/>
            <person name="Takano J."/>
            <person name="Furumichi M."/>
            <person name="Kanehisa M."/>
            <person name="Omata T."/>
            <person name="Sugiura M."/>
            <person name="Sugita M."/>
        </authorList>
    </citation>
    <scope>NUCLEOTIDE SEQUENCE [LARGE SCALE GENOMIC DNA]</scope>
    <source>
        <strain evidence="11">ATCC 27144 / PCC 6301 / SAUG 1402/1</strain>
    </source>
</reference>
<dbReference type="PIRSF" id="PIRSF006755">
    <property type="entry name" value="DTB_synth"/>
    <property type="match status" value="1"/>
</dbReference>
<evidence type="ECO:0000256" key="3">
    <source>
        <dbReference type="ARBA" id="ARBA00022723"/>
    </source>
</evidence>
<dbReference type="NCBIfam" id="TIGR00347">
    <property type="entry name" value="bioD"/>
    <property type="match status" value="1"/>
</dbReference>
<evidence type="ECO:0000256" key="7">
    <source>
        <dbReference type="ARBA" id="ARBA00022842"/>
    </source>
</evidence>
<feature type="binding site" evidence="9">
    <location>
        <position position="106"/>
    </location>
    <ligand>
        <name>Mg(2+)</name>
        <dbReference type="ChEBI" id="CHEBI:18420"/>
    </ligand>
</feature>
<comment type="catalytic activity">
    <reaction evidence="8">
        <text>(7R,8S)-8-amino-7-(carboxyamino)nonanoate + ATP = (4R,5S)-dethiobiotin + ADP + phosphate + H(+)</text>
        <dbReference type="Rhea" id="RHEA:63684"/>
        <dbReference type="ChEBI" id="CHEBI:15378"/>
        <dbReference type="ChEBI" id="CHEBI:30616"/>
        <dbReference type="ChEBI" id="CHEBI:43474"/>
        <dbReference type="ChEBI" id="CHEBI:149470"/>
        <dbReference type="ChEBI" id="CHEBI:149473"/>
        <dbReference type="ChEBI" id="CHEBI:456216"/>
    </reaction>
</comment>
<dbReference type="SUPFAM" id="SSF52540">
    <property type="entry name" value="P-loop containing nucleoside triphosphate hydrolases"/>
    <property type="match status" value="1"/>
</dbReference>
<keyword evidence="6 9" id="KW-0067">ATP-binding</keyword>
<dbReference type="RefSeq" id="WP_011243777.1">
    <property type="nucleotide sequence ID" value="NC_006576.1"/>
</dbReference>
<comment type="similarity">
    <text evidence="9">Belongs to the dethiobiotin synthetase family.</text>
</comment>
<protein>
    <recommendedName>
        <fullName evidence="9">ATP-dependent dethiobiotin synthetase BioD</fullName>
        <ecNumber evidence="9">6.3.3.3</ecNumber>
    </recommendedName>
    <alternativeName>
        <fullName evidence="9">DTB synthetase</fullName>
        <shortName evidence="9">DTBS</shortName>
    </alternativeName>
    <alternativeName>
        <fullName evidence="9">Dethiobiotin synthase</fullName>
    </alternativeName>
</protein>
<feature type="binding site" evidence="9">
    <location>
        <position position="52"/>
    </location>
    <ligand>
        <name>ATP</name>
        <dbReference type="ChEBI" id="CHEBI:30616"/>
    </ligand>
</feature>
<dbReference type="GO" id="GO:0004141">
    <property type="term" value="F:dethiobiotin synthase activity"/>
    <property type="evidence" value="ECO:0007669"/>
    <property type="project" value="UniProtKB-UniRule"/>
</dbReference>
<dbReference type="UniPathway" id="UPA00078">
    <property type="reaction ID" value="UER00161"/>
</dbReference>
<keyword evidence="1 9" id="KW-0963">Cytoplasm</keyword>
<comment type="cofactor">
    <cofactor evidence="9">
        <name>Mg(2+)</name>
        <dbReference type="ChEBI" id="CHEBI:18420"/>
    </cofactor>
</comment>
<evidence type="ECO:0000256" key="2">
    <source>
        <dbReference type="ARBA" id="ARBA00022598"/>
    </source>
</evidence>
<dbReference type="GO" id="GO:0009102">
    <property type="term" value="P:biotin biosynthetic process"/>
    <property type="evidence" value="ECO:0007669"/>
    <property type="project" value="UniProtKB-UniRule"/>
</dbReference>
<keyword evidence="5 9" id="KW-0093">Biotin biosynthesis</keyword>
<keyword evidence="7 9" id="KW-0460">Magnesium</keyword>
<dbReference type="HAMAP" id="MF_00336">
    <property type="entry name" value="BioD"/>
    <property type="match status" value="1"/>
</dbReference>
<comment type="caution">
    <text evidence="9">Lacks conserved residue(s) required for the propagation of feature annotation.</text>
</comment>
<dbReference type="Gene3D" id="3.40.50.300">
    <property type="entry name" value="P-loop containing nucleotide triphosphate hydrolases"/>
    <property type="match status" value="1"/>
</dbReference>
<comment type="function">
    <text evidence="9">Catalyzes a mechanistically unusual reaction, the ATP-dependent insertion of CO2 between the N7 and N8 nitrogen atoms of 7,8-diaminopelargonic acid (DAPA, also called 7,8-diammoniononanoate) to form a ureido ring.</text>
</comment>
<dbReference type="EMBL" id="AP008231">
    <property type="protein sequence ID" value="BAD79657.1"/>
    <property type="molecule type" value="Genomic_DNA"/>
</dbReference>
<dbReference type="PANTHER" id="PTHR43210">
    <property type="entry name" value="DETHIOBIOTIN SYNTHETASE"/>
    <property type="match status" value="1"/>
</dbReference>
<comment type="subunit">
    <text evidence="9">Homodimer.</text>
</comment>
<dbReference type="InterPro" id="IPR027417">
    <property type="entry name" value="P-loop_NTPase"/>
</dbReference>
<evidence type="ECO:0000256" key="8">
    <source>
        <dbReference type="ARBA" id="ARBA00047386"/>
    </source>
</evidence>
<dbReference type="GeneID" id="72428839"/>
<dbReference type="CDD" id="cd03109">
    <property type="entry name" value="DTBS"/>
    <property type="match status" value="1"/>
</dbReference>
<dbReference type="PANTHER" id="PTHR43210:SF2">
    <property type="entry name" value="ATP-DEPENDENT DETHIOBIOTIN SYNTHETASE BIOD 2"/>
    <property type="match status" value="1"/>
</dbReference>
<dbReference type="Proteomes" id="UP000001175">
    <property type="component" value="Chromosome"/>
</dbReference>
<organism evidence="10 11">
    <name type="scientific">Synechococcus sp. (strain ATCC 27144 / PCC 6301 / SAUG 1402/1)</name>
    <name type="common">Anacystis nidulans</name>
    <dbReference type="NCBI Taxonomy" id="269084"/>
    <lineage>
        <taxon>Bacteria</taxon>
        <taxon>Bacillati</taxon>
        <taxon>Cyanobacteriota</taxon>
        <taxon>Cyanophyceae</taxon>
        <taxon>Synechococcales</taxon>
        <taxon>Synechococcaceae</taxon>
        <taxon>Synechococcus</taxon>
    </lineage>
</organism>
<feature type="binding site" evidence="9">
    <location>
        <position position="52"/>
    </location>
    <ligand>
        <name>Mg(2+)</name>
        <dbReference type="ChEBI" id="CHEBI:18420"/>
    </ligand>
</feature>
<evidence type="ECO:0000256" key="9">
    <source>
        <dbReference type="HAMAP-Rule" id="MF_00336"/>
    </source>
</evidence>
<dbReference type="InterPro" id="IPR004472">
    <property type="entry name" value="DTB_synth_BioD"/>
</dbReference>
<comment type="catalytic activity">
    <reaction evidence="9">
        <text>(7R,8S)-7,8-diammoniononanoate + CO2 + ATP = (4R,5S)-dethiobiotin + ADP + phosphate + 3 H(+)</text>
        <dbReference type="Rhea" id="RHEA:15805"/>
        <dbReference type="ChEBI" id="CHEBI:15378"/>
        <dbReference type="ChEBI" id="CHEBI:16526"/>
        <dbReference type="ChEBI" id="CHEBI:30616"/>
        <dbReference type="ChEBI" id="CHEBI:43474"/>
        <dbReference type="ChEBI" id="CHEBI:149469"/>
        <dbReference type="ChEBI" id="CHEBI:149473"/>
        <dbReference type="ChEBI" id="CHEBI:456216"/>
        <dbReference type="EC" id="6.3.3.3"/>
    </reaction>
</comment>
<evidence type="ECO:0000313" key="11">
    <source>
        <dbReference type="Proteomes" id="UP000001175"/>
    </source>
</evidence>
<dbReference type="Pfam" id="PF13500">
    <property type="entry name" value="AAA_26"/>
    <property type="match status" value="1"/>
</dbReference>
<dbReference type="GO" id="GO:0005829">
    <property type="term" value="C:cytosol"/>
    <property type="evidence" value="ECO:0007669"/>
    <property type="project" value="TreeGrafter"/>
</dbReference>
<feature type="binding site" evidence="9">
    <location>
        <begin position="106"/>
        <end position="109"/>
    </location>
    <ligand>
        <name>ATP</name>
        <dbReference type="ChEBI" id="CHEBI:30616"/>
    </ligand>
</feature>
<dbReference type="GO" id="GO:0005524">
    <property type="term" value="F:ATP binding"/>
    <property type="evidence" value="ECO:0007669"/>
    <property type="project" value="UniProtKB-UniRule"/>
</dbReference>
<gene>
    <name evidence="9 10" type="primary">bioD</name>
    <name evidence="10" type="ordered locus">syc1467_c</name>
</gene>
<name>A0A0H3K9Q2_SYNP6</name>
<dbReference type="eggNOG" id="COG0132">
    <property type="taxonomic scope" value="Bacteria"/>
</dbReference>
<evidence type="ECO:0000256" key="5">
    <source>
        <dbReference type="ARBA" id="ARBA00022756"/>
    </source>
</evidence>
<proteinExistence type="inferred from homology"/>
<feature type="binding site" evidence="9">
    <location>
        <begin position="18"/>
        <end position="23"/>
    </location>
    <ligand>
        <name>ATP</name>
        <dbReference type="ChEBI" id="CHEBI:30616"/>
    </ligand>
</feature>
<evidence type="ECO:0000256" key="4">
    <source>
        <dbReference type="ARBA" id="ARBA00022741"/>
    </source>
</evidence>
<sequence length="210" mass="22601">MPQFAFPDRFFVTGTDTDVGKTVVSALLAAGLGASYWKPVQCGLEGLGGDRDRVAAWAGLTPDRVIPERYRLEAPLSPHLASRLEQVQINLQDFQLPEVSGSLIVEGAGGLLVPLNEQDLILDLIRQLQLPVVLVARSKLGTINHTLLSIAALRAAEVPILGVIVNGPRNPENCAAIAHYGQVPILAELEPLPALNPQVLKDTFNQLFHA</sequence>
<evidence type="ECO:0000256" key="6">
    <source>
        <dbReference type="ARBA" id="ARBA00022840"/>
    </source>
</evidence>
<comment type="subcellular location">
    <subcellularLocation>
        <location evidence="9">Cytoplasm</location>
    </subcellularLocation>
</comment>
<dbReference type="AlphaFoldDB" id="A0A0H3K9Q2"/>
<dbReference type="EC" id="6.3.3.3" evidence="9"/>
<dbReference type="KEGG" id="syc:syc1467_c"/>
<accession>A0A0H3K9Q2</accession>